<organism evidence="5 6">
    <name type="scientific">Variovorax robiniae</name>
    <dbReference type="NCBI Taxonomy" id="1836199"/>
    <lineage>
        <taxon>Bacteria</taxon>
        <taxon>Pseudomonadati</taxon>
        <taxon>Pseudomonadota</taxon>
        <taxon>Betaproteobacteria</taxon>
        <taxon>Burkholderiales</taxon>
        <taxon>Comamonadaceae</taxon>
        <taxon>Variovorax</taxon>
    </lineage>
</organism>
<accession>A0ABU8XJ37</accession>
<feature type="domain" description="Glutaredoxin" evidence="3">
    <location>
        <begin position="82"/>
        <end position="138"/>
    </location>
</feature>
<feature type="compositionally biased region" description="Low complexity" evidence="1">
    <location>
        <begin position="181"/>
        <end position="195"/>
    </location>
</feature>
<feature type="chain" id="PRO_5045058727" evidence="2">
    <location>
        <begin position="26"/>
        <end position="218"/>
    </location>
</feature>
<feature type="region of interest" description="Disordered" evidence="1">
    <location>
        <begin position="39"/>
        <end position="65"/>
    </location>
</feature>
<evidence type="ECO:0000313" key="5">
    <source>
        <dbReference type="EMBL" id="MEJ8858682.1"/>
    </source>
</evidence>
<proteinExistence type="predicted"/>
<keyword evidence="2" id="KW-0732">Signal</keyword>
<evidence type="ECO:0000259" key="3">
    <source>
        <dbReference type="Pfam" id="PF00462"/>
    </source>
</evidence>
<reference evidence="5 6" key="1">
    <citation type="submission" date="2024-03" db="EMBL/GenBank/DDBJ databases">
        <title>Novel species of the genus Variovorax.</title>
        <authorList>
            <person name="Liu Q."/>
            <person name="Xin Y.-H."/>
        </authorList>
    </citation>
    <scope>NUCLEOTIDE SEQUENCE [LARGE SCALE GENOMIC DNA]</scope>
    <source>
        <strain evidence="5 6">KACC 18901</strain>
    </source>
</reference>
<dbReference type="CDD" id="cd02976">
    <property type="entry name" value="NrdH"/>
    <property type="match status" value="1"/>
</dbReference>
<dbReference type="Pfam" id="PF00462">
    <property type="entry name" value="Glutaredoxin"/>
    <property type="match status" value="1"/>
</dbReference>
<sequence>MRFSSPLNGRYLALLSLLMAGSTMAQVYRQVDKNGVVTYTDQPSSRAAQPATPRGGTVNEMPDPSASALPYELRQVVQRYPVTLYTGDECQPCNAARAMLTTRGVPFSERTVKSNEDVAALQRLSGQNTLPVVSIGTQQLKGYSDIEWSQYLDAAGYPKSNQLSAGYARPPAQPLVAVKEAPAPAARAPATATAPAAPPPVPAAISGPNPGNPAGIKF</sequence>
<feature type="region of interest" description="Disordered" evidence="1">
    <location>
        <begin position="180"/>
        <end position="218"/>
    </location>
</feature>
<gene>
    <name evidence="5" type="ORF">WKW79_29200</name>
</gene>
<dbReference type="Pfam" id="PF13511">
    <property type="entry name" value="DUF4124"/>
    <property type="match status" value="1"/>
</dbReference>
<keyword evidence="6" id="KW-1185">Reference proteome</keyword>
<evidence type="ECO:0000259" key="4">
    <source>
        <dbReference type="Pfam" id="PF13511"/>
    </source>
</evidence>
<feature type="signal peptide" evidence="2">
    <location>
        <begin position="1"/>
        <end position="25"/>
    </location>
</feature>
<dbReference type="InterPro" id="IPR025392">
    <property type="entry name" value="DUF4124"/>
</dbReference>
<evidence type="ECO:0000313" key="6">
    <source>
        <dbReference type="Proteomes" id="UP001367030"/>
    </source>
</evidence>
<dbReference type="InterPro" id="IPR002109">
    <property type="entry name" value="Glutaredoxin"/>
</dbReference>
<dbReference type="EMBL" id="JBBKZS010000019">
    <property type="protein sequence ID" value="MEJ8858682.1"/>
    <property type="molecule type" value="Genomic_DNA"/>
</dbReference>
<feature type="domain" description="DUF4124" evidence="4">
    <location>
        <begin position="14"/>
        <end position="68"/>
    </location>
</feature>
<protein>
    <submittedName>
        <fullName evidence="5">Glutaredoxin family protein</fullName>
    </submittedName>
</protein>
<dbReference type="Proteomes" id="UP001367030">
    <property type="component" value="Unassembled WGS sequence"/>
</dbReference>
<dbReference type="InterPro" id="IPR036249">
    <property type="entry name" value="Thioredoxin-like_sf"/>
</dbReference>
<dbReference type="RefSeq" id="WP_340338738.1">
    <property type="nucleotide sequence ID" value="NZ_JBBKZS010000019.1"/>
</dbReference>
<evidence type="ECO:0000256" key="2">
    <source>
        <dbReference type="SAM" id="SignalP"/>
    </source>
</evidence>
<dbReference type="SUPFAM" id="SSF52833">
    <property type="entry name" value="Thioredoxin-like"/>
    <property type="match status" value="1"/>
</dbReference>
<comment type="caution">
    <text evidence="5">The sequence shown here is derived from an EMBL/GenBank/DDBJ whole genome shotgun (WGS) entry which is preliminary data.</text>
</comment>
<name>A0ABU8XJ37_9BURK</name>
<dbReference type="PROSITE" id="PS51354">
    <property type="entry name" value="GLUTAREDOXIN_2"/>
    <property type="match status" value="1"/>
</dbReference>
<evidence type="ECO:0000256" key="1">
    <source>
        <dbReference type="SAM" id="MobiDB-lite"/>
    </source>
</evidence>
<dbReference type="Gene3D" id="3.40.30.10">
    <property type="entry name" value="Glutaredoxin"/>
    <property type="match status" value="1"/>
</dbReference>